<accession>A0A9P8QDU8</accession>
<name>A0A9P8QDU8_WICPI</name>
<sequence>MFEDLKSEWTNLHSFIIVKPSIKSLAKDHHNVEPIAKSVRLSRFLSMEYDNNLKSESRHEDIRQGRTSLLFSSALNLFEEGNPLRIKLSKSTTDEPEVASNPAENWEGNISHSGESISSMDRSYSFILCSERLMLLSFICSGDRITGEAGGLNLSMVLTGGVLNIETGMSRDESVSWC</sequence>
<proteinExistence type="predicted"/>
<feature type="region of interest" description="Disordered" evidence="1">
    <location>
        <begin position="90"/>
        <end position="110"/>
    </location>
</feature>
<reference evidence="2" key="2">
    <citation type="submission" date="2021-01" db="EMBL/GenBank/DDBJ databases">
        <authorList>
            <person name="Schikora-Tamarit M.A."/>
        </authorList>
    </citation>
    <scope>NUCLEOTIDE SEQUENCE</scope>
    <source>
        <strain evidence="2">CBS2887</strain>
    </source>
</reference>
<dbReference type="AlphaFoldDB" id="A0A9P8QDU8"/>
<evidence type="ECO:0000313" key="3">
    <source>
        <dbReference type="Proteomes" id="UP000774326"/>
    </source>
</evidence>
<evidence type="ECO:0000313" key="2">
    <source>
        <dbReference type="EMBL" id="KAH3687732.1"/>
    </source>
</evidence>
<protein>
    <submittedName>
        <fullName evidence="2">Uncharacterized protein</fullName>
    </submittedName>
</protein>
<evidence type="ECO:0000256" key="1">
    <source>
        <dbReference type="SAM" id="MobiDB-lite"/>
    </source>
</evidence>
<organism evidence="2 3">
    <name type="scientific">Wickerhamomyces pijperi</name>
    <name type="common">Yeast</name>
    <name type="synonym">Pichia pijperi</name>
    <dbReference type="NCBI Taxonomy" id="599730"/>
    <lineage>
        <taxon>Eukaryota</taxon>
        <taxon>Fungi</taxon>
        <taxon>Dikarya</taxon>
        <taxon>Ascomycota</taxon>
        <taxon>Saccharomycotina</taxon>
        <taxon>Saccharomycetes</taxon>
        <taxon>Phaffomycetales</taxon>
        <taxon>Wickerhamomycetaceae</taxon>
        <taxon>Wickerhamomyces</taxon>
    </lineage>
</organism>
<reference evidence="2" key="1">
    <citation type="journal article" date="2021" name="Open Biol.">
        <title>Shared evolutionary footprints suggest mitochondrial oxidative damage underlies multiple complex I losses in fungi.</title>
        <authorList>
            <person name="Schikora-Tamarit M.A."/>
            <person name="Marcet-Houben M."/>
            <person name="Nosek J."/>
            <person name="Gabaldon T."/>
        </authorList>
    </citation>
    <scope>NUCLEOTIDE SEQUENCE</scope>
    <source>
        <strain evidence="2">CBS2887</strain>
    </source>
</reference>
<dbReference type="EMBL" id="JAEUBG010000656">
    <property type="protein sequence ID" value="KAH3687732.1"/>
    <property type="molecule type" value="Genomic_DNA"/>
</dbReference>
<dbReference type="Proteomes" id="UP000774326">
    <property type="component" value="Unassembled WGS sequence"/>
</dbReference>
<gene>
    <name evidence="2" type="ORF">WICPIJ_001283</name>
</gene>
<comment type="caution">
    <text evidence="2">The sequence shown here is derived from an EMBL/GenBank/DDBJ whole genome shotgun (WGS) entry which is preliminary data.</text>
</comment>
<keyword evidence="3" id="KW-1185">Reference proteome</keyword>